<dbReference type="SUPFAM" id="SSF53756">
    <property type="entry name" value="UDP-Glycosyltransferase/glycogen phosphorylase"/>
    <property type="match status" value="1"/>
</dbReference>
<keyword evidence="1" id="KW-0808">Transferase</keyword>
<dbReference type="InterPro" id="IPR050194">
    <property type="entry name" value="Glycosyltransferase_grp1"/>
</dbReference>
<evidence type="ECO:0000313" key="1">
    <source>
        <dbReference type="EMBL" id="RKN82764.1"/>
    </source>
</evidence>
<dbReference type="EMBL" id="RBCJ01000001">
    <property type="protein sequence ID" value="RKN82764.1"/>
    <property type="molecule type" value="Genomic_DNA"/>
</dbReference>
<reference evidence="1 2" key="1">
    <citation type="submission" date="2018-10" db="EMBL/GenBank/DDBJ databases">
        <title>Ulvibacterium marinum gen. nov., sp. nov., a novel marine bacterium of the family Flavobacteriaceae, isolated from a culture of the green alga Ulva prolifera.</title>
        <authorList>
            <person name="Zhang Z."/>
        </authorList>
    </citation>
    <scope>NUCLEOTIDE SEQUENCE [LARGE SCALE GENOMIC DNA]</scope>
    <source>
        <strain evidence="1 2">CCMM003</strain>
    </source>
</reference>
<dbReference type="Gene3D" id="3.40.50.2000">
    <property type="entry name" value="Glycogen Phosphorylase B"/>
    <property type="match status" value="2"/>
</dbReference>
<dbReference type="GO" id="GO:0016758">
    <property type="term" value="F:hexosyltransferase activity"/>
    <property type="evidence" value="ECO:0007669"/>
    <property type="project" value="TreeGrafter"/>
</dbReference>
<accession>A0A3B0CDU8</accession>
<dbReference type="Pfam" id="PF13692">
    <property type="entry name" value="Glyco_trans_1_4"/>
    <property type="match status" value="1"/>
</dbReference>
<comment type="caution">
    <text evidence="1">The sequence shown here is derived from an EMBL/GenBank/DDBJ whole genome shotgun (WGS) entry which is preliminary data.</text>
</comment>
<dbReference type="PANTHER" id="PTHR45947">
    <property type="entry name" value="SULFOQUINOVOSYL TRANSFERASE SQD2"/>
    <property type="match status" value="1"/>
</dbReference>
<dbReference type="OrthoDB" id="9816564at2"/>
<gene>
    <name evidence="1" type="ORF">D7Z94_02680</name>
</gene>
<evidence type="ECO:0000313" key="2">
    <source>
        <dbReference type="Proteomes" id="UP000276603"/>
    </source>
</evidence>
<name>A0A3B0CDU8_9FLAO</name>
<protein>
    <submittedName>
        <fullName evidence="1">Glycosyltransferase</fullName>
    </submittedName>
</protein>
<dbReference type="Proteomes" id="UP000276603">
    <property type="component" value="Unassembled WGS sequence"/>
</dbReference>
<dbReference type="PANTHER" id="PTHR45947:SF3">
    <property type="entry name" value="SULFOQUINOVOSYL TRANSFERASE SQD2"/>
    <property type="match status" value="1"/>
</dbReference>
<keyword evidence="2" id="KW-1185">Reference proteome</keyword>
<proteinExistence type="predicted"/>
<sequence length="393" mass="46218">MNIVVVPFHDWRKIQLEGFRTRDAHFIEELNKNKKILKVIINRPTTILEIVLKKKLGLIQGKVIYARDNFKLYEIEEGSYLIDFVSYDILGQIFKGYRWFIQKYGEPRYIKFINNAFQKLGIQNQYFLLNQNIFAYQISENLNPEISLFDAWDNFAKFGVYFHLKDEIVKYYEYFAKRCDFWITNSKDNRRTFKNTYKPQKIHLISNGVDVVRFAKESDKEEMPEDLKSIPKPIVGFGGKITQLIDVGLLNETMKLAENVSFVFVGQILDKNVFKSIEKGNNFHYLGDKHYDDYPNYVKNFDVCIVPYVVEEERKSGANTIKGYEYLATNKKVVGTNSNGLEDLIEHLYIIHSAEEFAHEIMNKENNRVKINSDSHSWQTKTNELLTLLQQTL</sequence>
<dbReference type="AlphaFoldDB" id="A0A3B0CDU8"/>
<organism evidence="1 2">
    <name type="scientific">Ulvibacterium marinum</name>
    <dbReference type="NCBI Taxonomy" id="2419782"/>
    <lineage>
        <taxon>Bacteria</taxon>
        <taxon>Pseudomonadati</taxon>
        <taxon>Bacteroidota</taxon>
        <taxon>Flavobacteriia</taxon>
        <taxon>Flavobacteriales</taxon>
        <taxon>Flavobacteriaceae</taxon>
        <taxon>Ulvibacterium</taxon>
    </lineage>
</organism>
<dbReference type="RefSeq" id="WP_120709955.1">
    <property type="nucleotide sequence ID" value="NZ_RBCJ01000001.1"/>
</dbReference>